<dbReference type="EMBL" id="CP000667">
    <property type="protein sequence ID" value="ABP53553.1"/>
    <property type="molecule type" value="Genomic_DNA"/>
</dbReference>
<feature type="compositionally biased region" description="Basic and acidic residues" evidence="1">
    <location>
        <begin position="305"/>
        <end position="334"/>
    </location>
</feature>
<dbReference type="AlphaFoldDB" id="A4X3V3"/>
<keyword evidence="2" id="KW-0472">Membrane</keyword>
<feature type="region of interest" description="Disordered" evidence="1">
    <location>
        <begin position="204"/>
        <end position="334"/>
    </location>
</feature>
<feature type="compositionally biased region" description="Pro residues" evidence="1">
    <location>
        <begin position="228"/>
        <end position="248"/>
    </location>
</feature>
<feature type="compositionally biased region" description="Low complexity" evidence="1">
    <location>
        <begin position="249"/>
        <end position="261"/>
    </location>
</feature>
<organism evidence="3 4">
    <name type="scientific">Salinispora tropica (strain ATCC BAA-916 / DSM 44818 / JCM 13857 / NBRC 105044 / CNB-440)</name>
    <dbReference type="NCBI Taxonomy" id="369723"/>
    <lineage>
        <taxon>Bacteria</taxon>
        <taxon>Bacillati</taxon>
        <taxon>Actinomycetota</taxon>
        <taxon>Actinomycetes</taxon>
        <taxon>Micromonosporales</taxon>
        <taxon>Micromonosporaceae</taxon>
        <taxon>Salinispora</taxon>
    </lineage>
</organism>
<sequence>MRLRPGEVVHRVFPVVELVEAVSGNIGRLPVPGLAVDLAGIDEPPRPLPPGIRAVEVGSGVVTDRRVVFLGRHRQRDWWFEELIAPAHHRRSPLTLLPTVDGSLVAGLLVSRPVTLTFRFHLTLAFADGLGNRDAVAACLDELVATHQRTRPTAPPVARPEQAPVRARLSDRRGVSAVAAVAASVVTALAVAVGVALPPAAPMVGLDRSEPSDVPSPPGPSSSGPGSRPVPPASPQPDPTTVVPPPAVVVPTVVEGSTVPSPVDPPIPHRAEPPNRSRDGREPSRRHHGPKRSSDRSPSAGQDGRSPRWAKDRDRAAATGDRGNRGRDRAANLS</sequence>
<protein>
    <submittedName>
        <fullName evidence="3">Uncharacterized protein</fullName>
    </submittedName>
</protein>
<feature type="compositionally biased region" description="Basic and acidic residues" evidence="1">
    <location>
        <begin position="267"/>
        <end position="283"/>
    </location>
</feature>
<feature type="transmembrane region" description="Helical" evidence="2">
    <location>
        <begin position="175"/>
        <end position="197"/>
    </location>
</feature>
<keyword evidence="4" id="KW-1185">Reference proteome</keyword>
<dbReference type="KEGG" id="stp:Strop_1082"/>
<keyword evidence="2" id="KW-1133">Transmembrane helix</keyword>
<dbReference type="Proteomes" id="UP000000235">
    <property type="component" value="Chromosome"/>
</dbReference>
<evidence type="ECO:0000313" key="4">
    <source>
        <dbReference type="Proteomes" id="UP000000235"/>
    </source>
</evidence>
<name>A4X3V3_SALTO</name>
<dbReference type="eggNOG" id="COG3468">
    <property type="taxonomic scope" value="Bacteria"/>
</dbReference>
<evidence type="ECO:0000256" key="1">
    <source>
        <dbReference type="SAM" id="MobiDB-lite"/>
    </source>
</evidence>
<evidence type="ECO:0000256" key="2">
    <source>
        <dbReference type="SAM" id="Phobius"/>
    </source>
</evidence>
<evidence type="ECO:0000313" key="3">
    <source>
        <dbReference type="EMBL" id="ABP53553.1"/>
    </source>
</evidence>
<keyword evidence="2" id="KW-0812">Transmembrane</keyword>
<accession>A4X3V3</accession>
<dbReference type="STRING" id="369723.Strop_1082"/>
<gene>
    <name evidence="3" type="ordered locus">Strop_1082</name>
</gene>
<dbReference type="HOGENOM" id="CLU_052168_0_0_11"/>
<reference evidence="4" key="1">
    <citation type="journal article" date="2007" name="Proc. Natl. Acad. Sci. U.S.A.">
        <title>Genome sequencing reveals complex secondary metabolome in the marine actinomycete Salinispora tropica.</title>
        <authorList>
            <person name="Udwary D.W."/>
            <person name="Zeigler L."/>
            <person name="Asolkar R.N."/>
            <person name="Singan V."/>
            <person name="Lapidus A."/>
            <person name="Fenical W."/>
            <person name="Jensen P.R."/>
            <person name="Moore B.S."/>
        </authorList>
    </citation>
    <scope>NUCLEOTIDE SEQUENCE [LARGE SCALE GENOMIC DNA]</scope>
    <source>
        <strain evidence="4">ATCC BAA-916 / DSM 44818 / CNB-440</strain>
    </source>
</reference>
<proteinExistence type="predicted"/>